<reference evidence="2 3" key="1">
    <citation type="journal article" date="2016" name="Nat. Commun.">
        <title>Thousands of microbial genomes shed light on interconnected biogeochemical processes in an aquifer system.</title>
        <authorList>
            <person name="Anantharaman K."/>
            <person name="Brown C.T."/>
            <person name="Hug L.A."/>
            <person name="Sharon I."/>
            <person name="Castelle C.J."/>
            <person name="Probst A.J."/>
            <person name="Thomas B.C."/>
            <person name="Singh A."/>
            <person name="Wilkins M.J."/>
            <person name="Karaoz U."/>
            <person name="Brodie E.L."/>
            <person name="Williams K.H."/>
            <person name="Hubbard S.S."/>
            <person name="Banfield J.F."/>
        </authorList>
    </citation>
    <scope>NUCLEOTIDE SEQUENCE [LARGE SCALE GENOMIC DNA]</scope>
</reference>
<sequence length="1172" mass="135524">MINPYVTAPRRYANSPLVERIIDDPKYFLETLVEIVDKDKRIIPFIFNNSQDKYYFNRTNRDIICKPRQLGFCGSPNMQILTADLEWITLRDAKEGQKIVATDEFPLKKGKGQARRLRTSVIEKKCTIFETAFRLTTNDGRELVFTGEHRLLSKFRRGCKYGEGDGERNQDSLWRKVKDFKIGDKIRYITKPWGKGDFEDGWFGGLIDGEGHVGIKNKKKSVFVQVTQNLGTVFDEMRLYCERKGYTYKEQFEHPGSKTKSILFYRMDEIFKLIGQTRPKKHIGKNWWDGRYFPGSRSGIGWAEVTKIEKLPEQEMIDLQTSTGTYIAEGFVSHNSTEIIGLYLHDTMFVPNTVSVLVAQTEKDATDLFSRAEYMFASVPDEFKPHTRYRNRRELFFDRINSNFFVGSAEAKGFGRSKTINNLICLHPDVETIEENGFIRKISEVGIPTKYWDGELISVYVRSNPGKPIISDPDQLILTKDGWKKSKDISKNDKVVQPIRKITNRVKTIKVRIENSVNQYVKAEGEVELELNNNFGWIVGMFLAEGTVTPGNNGVAFTLSEKDDRCRIKDFFVNNPVGLERRKHRKNKKEIKDDLDGKTRRLYIYSRTWEKFFRNLFYLDPNKGNDKYIPDWIFDCSREFCNGLAHGLIDGDGSKKGEQINFVSSKPQITYQLRDLICSLGYGWAGIEYQEFVEKRNENSWKKGKIYKRWDLRIVGNTYLNFLGKPKKIVQTISGYKRERYYPNLSRNFKQNYYLDIVKETTTKRLRTDSVQQWESSEDFIYQNVFKVNKINYKGWLYDKINQPNNQYRTVAGVVHNCTEVSLPVWDKEFLNALLESVPASGRVVLESTARGEGGVFYDTYFDAKNGRNEYRAHYYRWFEHPEYVANIPAQFTSVEEFVSTYDLEELELVERNGLSPYQIAWRRTKKARLGNLFIQEYPELDDEDAFLKTGTNIFDVEWLKQRDKELPDQSPAEIWLGGELFIYRIGVPGARYIVAADTSEGDIYSDFSAGMVIRIWPLPIEQVALIHGRWTPDIFSEKLYKIGRAYNYALIAVERNNHGHAVLLNLGNGIVRAGKLAYPPYPNLYVGPDRKMGWWTGPLSKQQMIQELDRAMRSGELIVNSKPFIKESRKFVTLKGASMGVPKAVGNDDVVMAQAIGIVASGTGQFSWSME</sequence>
<dbReference type="InterPro" id="IPR004042">
    <property type="entry name" value="Intein_endonuc_central"/>
</dbReference>
<dbReference type="Gene3D" id="2.170.16.10">
    <property type="entry name" value="Hedgehog/Intein (Hint) domain"/>
    <property type="match status" value="1"/>
</dbReference>
<dbReference type="InterPro" id="IPR003586">
    <property type="entry name" value="Hint_dom_C"/>
</dbReference>
<evidence type="ECO:0000313" key="2">
    <source>
        <dbReference type="EMBL" id="OGM10460.1"/>
    </source>
</evidence>
<dbReference type="Gene3D" id="3.40.50.300">
    <property type="entry name" value="P-loop containing nucleotide triphosphate hydrolases"/>
    <property type="match status" value="3"/>
</dbReference>
<gene>
    <name evidence="2" type="ORF">A2Z67_04080</name>
</gene>
<comment type="caution">
    <text evidence="2">The sequence shown here is derived from an EMBL/GenBank/DDBJ whole genome shotgun (WGS) entry which is preliminary data.</text>
</comment>
<accession>A0A1F7X5U6</accession>
<dbReference type="SUPFAM" id="SSF55608">
    <property type="entry name" value="Homing endonucleases"/>
    <property type="match status" value="1"/>
</dbReference>
<dbReference type="SUPFAM" id="SSF51294">
    <property type="entry name" value="Hedgehog/intein (Hint) domain"/>
    <property type="match status" value="2"/>
</dbReference>
<evidence type="ECO:0000259" key="1">
    <source>
        <dbReference type="PROSITE" id="PS50819"/>
    </source>
</evidence>
<dbReference type="Gene3D" id="3.10.28.10">
    <property type="entry name" value="Homing endonucleases"/>
    <property type="match status" value="1"/>
</dbReference>
<dbReference type="InterPro" id="IPR027417">
    <property type="entry name" value="P-loop_NTPase"/>
</dbReference>
<dbReference type="SMART" id="SM00305">
    <property type="entry name" value="HintC"/>
    <property type="match status" value="2"/>
</dbReference>
<dbReference type="PROSITE" id="PS50819">
    <property type="entry name" value="INTEIN_ENDONUCLEASE"/>
    <property type="match status" value="1"/>
</dbReference>
<dbReference type="GO" id="GO:0004519">
    <property type="term" value="F:endonuclease activity"/>
    <property type="evidence" value="ECO:0007669"/>
    <property type="project" value="InterPro"/>
</dbReference>
<dbReference type="EMBL" id="MGFQ01000010">
    <property type="protein sequence ID" value="OGM10460.1"/>
    <property type="molecule type" value="Genomic_DNA"/>
</dbReference>
<dbReference type="InterPro" id="IPR027434">
    <property type="entry name" value="Homing_endonucl"/>
</dbReference>
<dbReference type="AlphaFoldDB" id="A0A1F7X5U6"/>
<proteinExistence type="predicted"/>
<organism evidence="2 3">
    <name type="scientific">Candidatus Woesebacteria bacterium RBG_13_36_22</name>
    <dbReference type="NCBI Taxonomy" id="1802478"/>
    <lineage>
        <taxon>Bacteria</taxon>
        <taxon>Candidatus Woeseibacteriota</taxon>
    </lineage>
</organism>
<name>A0A1F7X5U6_9BACT</name>
<feature type="domain" description="DOD-type homing endonuclease" evidence="1">
    <location>
        <begin position="538"/>
        <end position="682"/>
    </location>
</feature>
<dbReference type="Gene3D" id="3.30.420.240">
    <property type="match status" value="1"/>
</dbReference>
<protein>
    <recommendedName>
        <fullName evidence="1">DOD-type homing endonuclease domain-containing protein</fullName>
    </recommendedName>
</protein>
<dbReference type="Proteomes" id="UP000176939">
    <property type="component" value="Unassembled WGS sequence"/>
</dbReference>
<evidence type="ECO:0000313" key="3">
    <source>
        <dbReference type="Proteomes" id="UP000176939"/>
    </source>
</evidence>
<dbReference type="InterPro" id="IPR036844">
    <property type="entry name" value="Hint_dom_sf"/>
</dbReference>